<evidence type="ECO:0000313" key="3">
    <source>
        <dbReference type="EMBL" id="AWL11700.1"/>
    </source>
</evidence>
<evidence type="ECO:0000313" key="4">
    <source>
        <dbReference type="Proteomes" id="UP000245728"/>
    </source>
</evidence>
<reference evidence="3 4" key="1">
    <citation type="submission" date="2018-05" db="EMBL/GenBank/DDBJ databases">
        <title>Salinimonas sp. HMF8227 Genome sequencing and assembly.</title>
        <authorList>
            <person name="Kang H."/>
            <person name="Kang J."/>
            <person name="Cha I."/>
            <person name="Kim H."/>
            <person name="Joh K."/>
        </authorList>
    </citation>
    <scope>NUCLEOTIDE SEQUENCE [LARGE SCALE GENOMIC DNA]</scope>
    <source>
        <strain evidence="3 4">HMF8227</strain>
    </source>
</reference>
<dbReference type="EMBL" id="CP029347">
    <property type="protein sequence ID" value="AWL11700.1"/>
    <property type="molecule type" value="Genomic_DNA"/>
</dbReference>
<dbReference type="AlphaFoldDB" id="A0A2S2E371"/>
<dbReference type="KEGG" id="salh:HMF8227_01219"/>
<keyword evidence="4" id="KW-1185">Reference proteome</keyword>
<protein>
    <recommendedName>
        <fullName evidence="1">Type IV secretion system putative lipoprotein virB7</fullName>
    </recommendedName>
</protein>
<evidence type="ECO:0000256" key="1">
    <source>
        <dbReference type="ARBA" id="ARBA00017922"/>
    </source>
</evidence>
<evidence type="ECO:0000256" key="2">
    <source>
        <dbReference type="ARBA" id="ARBA00022729"/>
    </source>
</evidence>
<gene>
    <name evidence="3" type="ORF">HMF8227_01219</name>
</gene>
<dbReference type="InterPro" id="IPR012640">
    <property type="entry name" value="Membr_lipoprot_lipid_attach_CS"/>
</dbReference>
<dbReference type="PROSITE" id="PS51257">
    <property type="entry name" value="PROKAR_LIPOPROTEIN"/>
    <property type="match status" value="1"/>
</dbReference>
<dbReference type="RefSeq" id="WP_162558514.1">
    <property type="nucleotide sequence ID" value="NZ_CP029347.1"/>
</dbReference>
<proteinExistence type="predicted"/>
<sequence>MKKILTLLVAVIVLSGCKSTMMQSAQSQKLDNAESGSAQVVFVRSAFVAQAIQASVFDVTNGEPEFIGIVSDETQVKYDTEGGERMFMVVGESADFLKAELKEGKTYYSIVTPRMGFWKARFSLHPVRNDDSAKFSYDNERVQKMMKNAEFVEVTPEAEKWATNNMPDIKQKYAEYLPAWKSKDVSQRQEATLRAEDHL</sequence>
<organism evidence="3 4">
    <name type="scientific">Saliniradius amylolyticus</name>
    <dbReference type="NCBI Taxonomy" id="2183582"/>
    <lineage>
        <taxon>Bacteria</taxon>
        <taxon>Pseudomonadati</taxon>
        <taxon>Pseudomonadota</taxon>
        <taxon>Gammaproteobacteria</taxon>
        <taxon>Alteromonadales</taxon>
        <taxon>Alteromonadaceae</taxon>
        <taxon>Saliniradius</taxon>
    </lineage>
</organism>
<dbReference type="Proteomes" id="UP000245728">
    <property type="component" value="Chromosome"/>
</dbReference>
<accession>A0A2S2E371</accession>
<dbReference type="Pfam" id="PF08139">
    <property type="entry name" value="LPAM_1"/>
    <property type="match status" value="1"/>
</dbReference>
<name>A0A2S2E371_9ALTE</name>
<keyword evidence="2" id="KW-0732">Signal</keyword>